<evidence type="ECO:0000313" key="2">
    <source>
        <dbReference type="Proteomes" id="UP000279491"/>
    </source>
</evidence>
<dbReference type="GO" id="GO:0005524">
    <property type="term" value="F:ATP binding"/>
    <property type="evidence" value="ECO:0007669"/>
    <property type="project" value="UniProtKB-KW"/>
</dbReference>
<dbReference type="EMBL" id="MH845412">
    <property type="protein sequence ID" value="AYJ73322.1"/>
    <property type="molecule type" value="Genomic_DNA"/>
</dbReference>
<keyword evidence="1" id="KW-0547">Nucleotide-binding</keyword>
<evidence type="ECO:0000313" key="1">
    <source>
        <dbReference type="EMBL" id="AYJ73322.1"/>
    </source>
</evidence>
<organism evidence="1">
    <name type="scientific">Cronobacter phage CS01</name>
    <dbReference type="NCBI Taxonomy" id="2496544"/>
    <lineage>
        <taxon>Viruses</taxon>
        <taxon>Duplodnaviria</taxon>
        <taxon>Heunggongvirae</taxon>
        <taxon>Uroviricota</taxon>
        <taxon>Caudoviricetes</taxon>
        <taxon>Drexlerviridae</taxon>
        <taxon>Kyungwonvirus</taxon>
        <taxon>Kyungwonvirus CS01</taxon>
    </lineage>
</organism>
<dbReference type="Gene3D" id="3.40.50.300">
    <property type="entry name" value="P-loop containing nucleotide triphosphate hydrolases"/>
    <property type="match status" value="1"/>
</dbReference>
<keyword evidence="1" id="KW-0067">ATP-binding</keyword>
<reference evidence="1" key="1">
    <citation type="submission" date="2018-09" db="EMBL/GenBank/DDBJ databases">
        <title>Genome Analysis and Characterisation of Bacteriophage CS01 Active against Cronobacter sakazakii.</title>
        <authorList>
            <person name="Kim G.-H."/>
            <person name="Kim J."/>
            <person name="Yoon S.-S."/>
        </authorList>
    </citation>
    <scope>NUCLEOTIDE SEQUENCE [LARGE SCALE GENOMIC DNA]</scope>
</reference>
<accession>A0A3B8DZZ3</accession>
<protein>
    <submittedName>
        <fullName evidence="1">ATP-binding protein</fullName>
    </submittedName>
</protein>
<dbReference type="Proteomes" id="UP000279491">
    <property type="component" value="Segment"/>
</dbReference>
<dbReference type="InterPro" id="IPR027417">
    <property type="entry name" value="P-loop_NTPase"/>
</dbReference>
<proteinExistence type="predicted"/>
<dbReference type="SUPFAM" id="SSF52540">
    <property type="entry name" value="P-loop containing nucleoside triphosphate hydrolases"/>
    <property type="match status" value="1"/>
</dbReference>
<keyword evidence="2" id="KW-1185">Reference proteome</keyword>
<sequence length="206" mass="22864">MAKVIILNAPPRTGKDTLANRICELLKERGVRVHSLSFKLPMFQIAQAMLGAEDYVEFLAAYDDRERKEKPLPVLNGKSPREYMIWLSEEVMKPAFGVNYFGRRIADAISNITRLDGQVVIMSDGGFPEEIDPLMARGHEVHVVRLSRPGYVFEGSGDSRNYINQPGLSTLPNYNEHDVALVDDAIDDGAAAVINAVFGIGNSTNW</sequence>
<gene>
    <name evidence="1" type="ORF">CS01_034</name>
</gene>
<dbReference type="SMR" id="A0A3B8DZZ3"/>
<name>A0A3B8DZZ3_9CAUD</name>